<dbReference type="STRING" id="56804.BAE46_10810"/>
<dbReference type="AlphaFoldDB" id="H5TCS9"/>
<accession>H5TCS9</accession>
<evidence type="ECO:0000313" key="3">
    <source>
        <dbReference type="Proteomes" id="UP000053586"/>
    </source>
</evidence>
<comment type="caution">
    <text evidence="2">The sequence shown here is derived from an EMBL/GenBank/DDBJ whole genome shotgun (WGS) entry which is preliminary data.</text>
</comment>
<gene>
    <name evidence="2" type="ORF">GPUN_1991</name>
</gene>
<name>H5TCS9_9ALTE</name>
<evidence type="ECO:0000259" key="1">
    <source>
        <dbReference type="PROSITE" id="PS51787"/>
    </source>
</evidence>
<reference evidence="2 3" key="2">
    <citation type="journal article" date="2017" name="Antonie Van Leeuwenhoek">
        <title>Rhizobium rhizosphaerae sp. nov., a novel species isolated from rice rhizosphere.</title>
        <authorList>
            <person name="Zhao J.J."/>
            <person name="Zhang J."/>
            <person name="Zhang R.J."/>
            <person name="Zhang C.W."/>
            <person name="Yin H.Q."/>
            <person name="Zhang X.X."/>
        </authorList>
    </citation>
    <scope>NUCLEOTIDE SEQUENCE [LARGE SCALE GENOMIC DNA]</scope>
    <source>
        <strain evidence="2 3">ACAM 611</strain>
    </source>
</reference>
<dbReference type="eggNOG" id="COG2802">
    <property type="taxonomic scope" value="Bacteria"/>
</dbReference>
<dbReference type="Pfam" id="PF02190">
    <property type="entry name" value="LON_substr_bdg"/>
    <property type="match status" value="1"/>
</dbReference>
<sequence>MALRIFEPRYVRMIKQACKDDSGFVICMLNSSGNAQQNSHIFPLGTVCKVVDFDLLDDGLLGVTVEGMHSVSINDIETERDDLRVGTCSASHIWTCELKMADLHPIDVRLKEIFERYPDVSSLYTETLFNDPMWVINRWIELLPVGAEQKQHFLAQQDCQKVLKYLSQLIE</sequence>
<dbReference type="InterPro" id="IPR003111">
    <property type="entry name" value="Lon_prtase_N"/>
</dbReference>
<dbReference type="PROSITE" id="PS51787">
    <property type="entry name" value="LON_N"/>
    <property type="match status" value="1"/>
</dbReference>
<dbReference type="EMBL" id="BAET01000021">
    <property type="protein sequence ID" value="GAB56106.1"/>
    <property type="molecule type" value="Genomic_DNA"/>
</dbReference>
<dbReference type="Proteomes" id="UP000053586">
    <property type="component" value="Unassembled WGS sequence"/>
</dbReference>
<dbReference type="SUPFAM" id="SSF88697">
    <property type="entry name" value="PUA domain-like"/>
    <property type="match status" value="1"/>
</dbReference>
<protein>
    <recommendedName>
        <fullName evidence="1">Lon N-terminal domain-containing protein</fullName>
    </recommendedName>
</protein>
<feature type="domain" description="Lon N-terminal" evidence="1">
    <location>
        <begin position="1"/>
        <end position="171"/>
    </location>
</feature>
<proteinExistence type="predicted"/>
<evidence type="ECO:0000313" key="2">
    <source>
        <dbReference type="EMBL" id="GAB56106.1"/>
    </source>
</evidence>
<keyword evidence="3" id="KW-1185">Reference proteome</keyword>
<organism evidence="2 3">
    <name type="scientific">Glaciecola punicea ACAM 611</name>
    <dbReference type="NCBI Taxonomy" id="1121923"/>
    <lineage>
        <taxon>Bacteria</taxon>
        <taxon>Pseudomonadati</taxon>
        <taxon>Pseudomonadota</taxon>
        <taxon>Gammaproteobacteria</taxon>
        <taxon>Alteromonadales</taxon>
        <taxon>Alteromonadaceae</taxon>
        <taxon>Glaciecola</taxon>
    </lineage>
</organism>
<dbReference type="InterPro" id="IPR046336">
    <property type="entry name" value="Lon_prtase_N_sf"/>
</dbReference>
<reference evidence="2 3" key="1">
    <citation type="journal article" date="2012" name="J. Bacteriol.">
        <title>Genome sequence of proteorhodopsin-containing sea ice bacterium Glaciecola punicea ACAM 611T.</title>
        <authorList>
            <person name="Qin Q.-L."/>
            <person name="Xie B.-B."/>
            <person name="Shu Y.-L."/>
            <person name="Rong J.-C."/>
            <person name="Zhao D.-L."/>
            <person name="Zhang X.-Y."/>
            <person name="Chen X.-L."/>
            <person name="Zhou B.-C."/>
            <person name="Zhanga Y.-Z."/>
        </authorList>
    </citation>
    <scope>NUCLEOTIDE SEQUENCE [LARGE SCALE GENOMIC DNA]</scope>
    <source>
        <strain evidence="2 3">ACAM 611</strain>
    </source>
</reference>
<dbReference type="Gene3D" id="2.30.130.40">
    <property type="entry name" value="LON domain-like"/>
    <property type="match status" value="1"/>
</dbReference>
<dbReference type="InterPro" id="IPR015947">
    <property type="entry name" value="PUA-like_sf"/>
</dbReference>
<dbReference type="Gene3D" id="1.10.4060.10">
    <property type="entry name" value="BPP1347 like domain"/>
    <property type="match status" value="1"/>
</dbReference>